<feature type="transmembrane region" description="Helical" evidence="6">
    <location>
        <begin position="352"/>
        <end position="372"/>
    </location>
</feature>
<keyword evidence="3 6" id="KW-0812">Transmembrane</keyword>
<protein>
    <submittedName>
        <fullName evidence="8">Slc18a-5</fullName>
    </submittedName>
</protein>
<dbReference type="GO" id="GO:0022857">
    <property type="term" value="F:transmembrane transporter activity"/>
    <property type="evidence" value="ECO:0007669"/>
    <property type="project" value="InterPro"/>
</dbReference>
<dbReference type="InterPro" id="IPR011701">
    <property type="entry name" value="MFS"/>
</dbReference>
<feature type="transmembrane region" description="Helical" evidence="6">
    <location>
        <begin position="421"/>
        <end position="441"/>
    </location>
</feature>
<keyword evidence="4 6" id="KW-1133">Transmembrane helix</keyword>
<dbReference type="Pfam" id="PF07690">
    <property type="entry name" value="MFS_1"/>
    <property type="match status" value="2"/>
</dbReference>
<evidence type="ECO:0000256" key="6">
    <source>
        <dbReference type="SAM" id="Phobius"/>
    </source>
</evidence>
<evidence type="ECO:0000256" key="2">
    <source>
        <dbReference type="ARBA" id="ARBA00022448"/>
    </source>
</evidence>
<feature type="transmembrane region" description="Helical" evidence="6">
    <location>
        <begin position="93"/>
        <end position="115"/>
    </location>
</feature>
<feature type="transmembrane region" description="Helical" evidence="6">
    <location>
        <begin position="393"/>
        <end position="415"/>
    </location>
</feature>
<dbReference type="EMBL" id="KT163590">
    <property type="protein sequence ID" value="AKN21540.1"/>
    <property type="molecule type" value="mRNA"/>
</dbReference>
<dbReference type="Gene3D" id="1.20.1250.20">
    <property type="entry name" value="MFS general substrate transporter like domains"/>
    <property type="match status" value="1"/>
</dbReference>
<feature type="transmembrane region" description="Helical" evidence="6">
    <location>
        <begin position="300"/>
        <end position="320"/>
    </location>
</feature>
<keyword evidence="2" id="KW-0813">Transport</keyword>
<keyword evidence="5 6" id="KW-0472">Membrane</keyword>
<dbReference type="GO" id="GO:0016020">
    <property type="term" value="C:membrane"/>
    <property type="evidence" value="ECO:0007669"/>
    <property type="project" value="UniProtKB-SubCell"/>
</dbReference>
<dbReference type="AlphaFoldDB" id="A0A0H3YF28"/>
<feature type="domain" description="Major facilitator superfamily (MFS) profile" evidence="7">
    <location>
        <begin position="10"/>
        <end position="446"/>
    </location>
</feature>
<dbReference type="PANTHER" id="PTHR23506">
    <property type="entry name" value="GH10249P"/>
    <property type="match status" value="1"/>
</dbReference>
<feature type="transmembrane region" description="Helical" evidence="6">
    <location>
        <begin position="151"/>
        <end position="169"/>
    </location>
</feature>
<feature type="transmembrane region" description="Helical" evidence="6">
    <location>
        <begin position="259"/>
        <end position="280"/>
    </location>
</feature>
<feature type="transmembrane region" description="Helical" evidence="6">
    <location>
        <begin position="7"/>
        <end position="32"/>
    </location>
</feature>
<evidence type="ECO:0000256" key="3">
    <source>
        <dbReference type="ARBA" id="ARBA00022692"/>
    </source>
</evidence>
<gene>
    <name evidence="8" type="primary">slc18a-5</name>
</gene>
<dbReference type="InterPro" id="IPR036259">
    <property type="entry name" value="MFS_trans_sf"/>
</dbReference>
<evidence type="ECO:0000256" key="4">
    <source>
        <dbReference type="ARBA" id="ARBA00022989"/>
    </source>
</evidence>
<evidence type="ECO:0000256" key="1">
    <source>
        <dbReference type="ARBA" id="ARBA00004141"/>
    </source>
</evidence>
<name>A0A0H3YF28_SCHMD</name>
<dbReference type="PROSITE" id="PS50850">
    <property type="entry name" value="MFS"/>
    <property type="match status" value="1"/>
</dbReference>
<dbReference type="SUPFAM" id="SSF103473">
    <property type="entry name" value="MFS general substrate transporter"/>
    <property type="match status" value="1"/>
</dbReference>
<dbReference type="InterPro" id="IPR050930">
    <property type="entry name" value="MFS_Vesicular_Transporter"/>
</dbReference>
<organism evidence="8">
    <name type="scientific">Schmidtea mediterranea</name>
    <name type="common">Freshwater planarian flatworm</name>
    <dbReference type="NCBI Taxonomy" id="79327"/>
    <lineage>
        <taxon>Eukaryota</taxon>
        <taxon>Metazoa</taxon>
        <taxon>Spiralia</taxon>
        <taxon>Lophotrochozoa</taxon>
        <taxon>Platyhelminthes</taxon>
        <taxon>Rhabditophora</taxon>
        <taxon>Seriata</taxon>
        <taxon>Tricladida</taxon>
        <taxon>Continenticola</taxon>
        <taxon>Geoplanoidea</taxon>
        <taxon>Dugesiidae</taxon>
        <taxon>Schmidtea</taxon>
    </lineage>
</organism>
<comment type="subcellular location">
    <subcellularLocation>
        <location evidence="1">Membrane</location>
        <topology evidence="1">Multi-pass membrane protein</topology>
    </subcellularLocation>
</comment>
<sequence>MNRRLEFILIIYCVGSGKFCLEFITSMVTPIFPSVIFKWQNLSSFNSSDNVSGFDKFDYSQLSILYGTKNICQVIVSMTIGFIVDRIGDLETLLIGMMLQGVAVVLYGVGSVYFVLILGRIFEGISSTTIQCSVSAYIAYKFKSQDNRGKWFGYVSLCMYLAGSVGPSYGGFVYQYYSKTLAFLLILIPITFHLIPLIILLVNKRLIIKVKERKLVTDNSNHMETLVNSNKNSSSNIANIKENIKSEVMNKGSYIRFLLDPYFLIAMNSYPVLFMTYYILYATLPRYLKKEFGITEFQQGLIWSLTAVGYLLGFILGNILNTKLQNRRHYVLVVILFVNSFTSVIVCAMPYWWMFAFPVCLIFTQFLVFDMFCPPILSKITEKKHDKQYGKMAGLMLTGTSITSSIWSSLGPILLKKIGLFKLNIIIYCVNLLYIPLIFFLKDFSVK</sequence>
<evidence type="ECO:0000313" key="8">
    <source>
        <dbReference type="EMBL" id="AKN21540.1"/>
    </source>
</evidence>
<proteinExistence type="evidence at transcript level"/>
<evidence type="ECO:0000259" key="7">
    <source>
        <dbReference type="PROSITE" id="PS50850"/>
    </source>
</evidence>
<accession>A0A0H3YF28</accession>
<reference evidence="8" key="1">
    <citation type="journal article" date="2015" name="Elife">
        <title>Stem cells and fluid flow drive cyst formation in an invertebrate excretory organ.</title>
        <authorList>
            <person name="Thi-Kim Vu H."/>
            <person name="Rink J.C."/>
            <person name="McKinney S.A."/>
            <person name="McClain M."/>
            <person name="Lakshmanaperumal N."/>
            <person name="Alexander R."/>
            <person name="Sanchez Alvarado A."/>
        </authorList>
    </citation>
    <scope>NUCLEOTIDE SEQUENCE</scope>
</reference>
<dbReference type="InterPro" id="IPR020846">
    <property type="entry name" value="MFS_dom"/>
</dbReference>
<dbReference type="PANTHER" id="PTHR23506:SF23">
    <property type="entry name" value="GH10249P"/>
    <property type="match status" value="1"/>
</dbReference>
<feature type="transmembrane region" description="Helical" evidence="6">
    <location>
        <begin position="329"/>
        <end position="346"/>
    </location>
</feature>
<feature type="transmembrane region" description="Helical" evidence="6">
    <location>
        <begin position="181"/>
        <end position="203"/>
    </location>
</feature>
<evidence type="ECO:0000256" key="5">
    <source>
        <dbReference type="ARBA" id="ARBA00023136"/>
    </source>
</evidence>
<dbReference type="OrthoDB" id="5086884at2759"/>